<keyword evidence="3" id="KW-1185">Reference proteome</keyword>
<evidence type="ECO:0008006" key="4">
    <source>
        <dbReference type="Google" id="ProtNLM"/>
    </source>
</evidence>
<evidence type="ECO:0000256" key="1">
    <source>
        <dbReference type="SAM" id="MobiDB-lite"/>
    </source>
</evidence>
<accession>A0ABU1HXR3</accession>
<evidence type="ECO:0000313" key="3">
    <source>
        <dbReference type="Proteomes" id="UP001260188"/>
    </source>
</evidence>
<dbReference type="RefSeq" id="WP_172407810.1">
    <property type="nucleotide sequence ID" value="NZ_JAVIZA010000001.1"/>
</dbReference>
<protein>
    <recommendedName>
        <fullName evidence="4">Nucleotide exchange factor GrpE</fullName>
    </recommendedName>
</protein>
<organism evidence="2 3">
    <name type="scientific">Microbacterium paludicola</name>
    <dbReference type="NCBI Taxonomy" id="300019"/>
    <lineage>
        <taxon>Bacteria</taxon>
        <taxon>Bacillati</taxon>
        <taxon>Actinomycetota</taxon>
        <taxon>Actinomycetes</taxon>
        <taxon>Micrococcales</taxon>
        <taxon>Microbacteriaceae</taxon>
        <taxon>Microbacterium</taxon>
    </lineage>
</organism>
<gene>
    <name evidence="2" type="ORF">QE367_000266</name>
</gene>
<dbReference type="EMBL" id="JAVIZA010000001">
    <property type="protein sequence ID" value="MDR6166062.1"/>
    <property type="molecule type" value="Genomic_DNA"/>
</dbReference>
<feature type="compositionally biased region" description="Basic and acidic residues" evidence="1">
    <location>
        <begin position="37"/>
        <end position="47"/>
    </location>
</feature>
<sequence>MTDASRDQQPIADPAAQDTDRDDTSIVPDLDADPVEAEEHRIPDAEH</sequence>
<name>A0ABU1HXR3_9MICO</name>
<feature type="region of interest" description="Disordered" evidence="1">
    <location>
        <begin position="1"/>
        <end position="47"/>
    </location>
</feature>
<dbReference type="Proteomes" id="UP001260188">
    <property type="component" value="Unassembled WGS sequence"/>
</dbReference>
<reference evidence="2 3" key="1">
    <citation type="submission" date="2023-08" db="EMBL/GenBank/DDBJ databases">
        <title>Functional and genomic diversity of the sorghum phyllosphere microbiome.</title>
        <authorList>
            <person name="Shade A."/>
        </authorList>
    </citation>
    <scope>NUCLEOTIDE SEQUENCE [LARGE SCALE GENOMIC DNA]</scope>
    <source>
        <strain evidence="2 3">SORGH_AS_0919</strain>
    </source>
</reference>
<proteinExistence type="predicted"/>
<evidence type="ECO:0000313" key="2">
    <source>
        <dbReference type="EMBL" id="MDR6166062.1"/>
    </source>
</evidence>
<comment type="caution">
    <text evidence="2">The sequence shown here is derived from an EMBL/GenBank/DDBJ whole genome shotgun (WGS) entry which is preliminary data.</text>
</comment>